<dbReference type="AlphaFoldDB" id="A0A2T0PQ41"/>
<accession>A0A2T0PQ41</accession>
<feature type="region of interest" description="Disordered" evidence="1">
    <location>
        <begin position="80"/>
        <end position="124"/>
    </location>
</feature>
<organism evidence="2 3">
    <name type="scientific">Allonocardiopsis opalescens</name>
    <dbReference type="NCBI Taxonomy" id="1144618"/>
    <lineage>
        <taxon>Bacteria</taxon>
        <taxon>Bacillati</taxon>
        <taxon>Actinomycetota</taxon>
        <taxon>Actinomycetes</taxon>
        <taxon>Streptosporangiales</taxon>
        <taxon>Allonocardiopsis</taxon>
    </lineage>
</organism>
<evidence type="ECO:0000313" key="2">
    <source>
        <dbReference type="EMBL" id="PRX90836.1"/>
    </source>
</evidence>
<comment type="caution">
    <text evidence="2">The sequence shown here is derived from an EMBL/GenBank/DDBJ whole genome shotgun (WGS) entry which is preliminary data.</text>
</comment>
<gene>
    <name evidence="2" type="ORF">CLV72_11632</name>
</gene>
<evidence type="ECO:0000256" key="1">
    <source>
        <dbReference type="SAM" id="MobiDB-lite"/>
    </source>
</evidence>
<reference evidence="2 3" key="1">
    <citation type="submission" date="2018-03" db="EMBL/GenBank/DDBJ databases">
        <title>Genomic Encyclopedia of Archaeal and Bacterial Type Strains, Phase II (KMG-II): from individual species to whole genera.</title>
        <authorList>
            <person name="Goeker M."/>
        </authorList>
    </citation>
    <scope>NUCLEOTIDE SEQUENCE [LARGE SCALE GENOMIC DNA]</scope>
    <source>
        <strain evidence="2 3">DSM 45601</strain>
    </source>
</reference>
<keyword evidence="3" id="KW-1185">Reference proteome</keyword>
<evidence type="ECO:0000313" key="3">
    <source>
        <dbReference type="Proteomes" id="UP000237846"/>
    </source>
</evidence>
<sequence>MARRALQVCPTPGCPRLTKAGRCADCVAKAAASRPSASAKGYDRAWQRTRAAYLMANPYCGCEECARFPELLRPRATEVDHKDGLGPLGPRGHDWSNLVGMTKSHHSRKTAREQPGGWNDREPR</sequence>
<dbReference type="EMBL" id="PVZC01000016">
    <property type="protein sequence ID" value="PRX90836.1"/>
    <property type="molecule type" value="Genomic_DNA"/>
</dbReference>
<proteinExistence type="predicted"/>
<dbReference type="Proteomes" id="UP000237846">
    <property type="component" value="Unassembled WGS sequence"/>
</dbReference>
<dbReference type="CDD" id="cd00085">
    <property type="entry name" value="HNHc"/>
    <property type="match status" value="1"/>
</dbReference>
<protein>
    <submittedName>
        <fullName evidence="2">5-methylcytosine-specific restriction protein A</fullName>
    </submittedName>
</protein>
<name>A0A2T0PQ41_9ACTN</name>
<dbReference type="InterPro" id="IPR003615">
    <property type="entry name" value="HNH_nuc"/>
</dbReference>